<sequence length="232" mass="25914">MGIVLGKVDVETPKYTTVYEGKDYAVRRYPPAVAAEVSYKLGEDNAFRVLAKYIGVFGTPENKSTTVESGESEPIAMTAPVITTADVNPERHLHDGFCKPEAVAMTAPVVSTPKNHEEKESMAFLLPAKYTLQNAPRPNNESVRLRAVPSRCVAVLTYSYNTTMDEAREKKDRLLPTFTADGITALEKGQKWTLARYNPPFTLPWMKTNEVHIEVQDKWLQPSLHSALDEDQ</sequence>
<dbReference type="GeneID" id="25904244"/>
<dbReference type="Pfam" id="PF04832">
    <property type="entry name" value="SOUL"/>
    <property type="match status" value="2"/>
</dbReference>
<evidence type="ECO:0008006" key="4">
    <source>
        <dbReference type="Google" id="ProtNLM"/>
    </source>
</evidence>
<dbReference type="PANTHER" id="PTHR11220">
    <property type="entry name" value="HEME-BINDING PROTEIN-RELATED"/>
    <property type="match status" value="1"/>
</dbReference>
<keyword evidence="3" id="KW-1185">Reference proteome</keyword>
<organism evidence="2 3">
    <name type="scientific">Sphaeroforma arctica JP610</name>
    <dbReference type="NCBI Taxonomy" id="667725"/>
    <lineage>
        <taxon>Eukaryota</taxon>
        <taxon>Ichthyosporea</taxon>
        <taxon>Ichthyophonida</taxon>
        <taxon>Sphaeroforma</taxon>
    </lineage>
</organism>
<dbReference type="Gene3D" id="3.20.80.10">
    <property type="entry name" value="Regulatory factor, effector binding domain"/>
    <property type="match status" value="2"/>
</dbReference>
<dbReference type="AlphaFoldDB" id="A0A0L0G533"/>
<evidence type="ECO:0000313" key="3">
    <source>
        <dbReference type="Proteomes" id="UP000054560"/>
    </source>
</evidence>
<gene>
    <name evidence="2" type="ORF">SARC_03740</name>
</gene>
<comment type="similarity">
    <text evidence="1">Belongs to the HEBP family.</text>
</comment>
<dbReference type="PANTHER" id="PTHR11220:SF58">
    <property type="entry name" value="SOUL HEME-BINDING FAMILY PROTEIN"/>
    <property type="match status" value="1"/>
</dbReference>
<dbReference type="OrthoDB" id="6424451at2759"/>
<dbReference type="Proteomes" id="UP000054560">
    <property type="component" value="Unassembled WGS sequence"/>
</dbReference>
<dbReference type="RefSeq" id="XP_014157931.1">
    <property type="nucleotide sequence ID" value="XM_014302456.1"/>
</dbReference>
<reference evidence="2 3" key="1">
    <citation type="submission" date="2011-02" db="EMBL/GenBank/DDBJ databases">
        <title>The Genome Sequence of Sphaeroforma arctica JP610.</title>
        <authorList>
            <consortium name="The Broad Institute Genome Sequencing Platform"/>
            <person name="Russ C."/>
            <person name="Cuomo C."/>
            <person name="Young S.K."/>
            <person name="Zeng Q."/>
            <person name="Gargeya S."/>
            <person name="Alvarado L."/>
            <person name="Berlin A."/>
            <person name="Chapman S.B."/>
            <person name="Chen Z."/>
            <person name="Freedman E."/>
            <person name="Gellesch M."/>
            <person name="Goldberg J."/>
            <person name="Griggs A."/>
            <person name="Gujja S."/>
            <person name="Heilman E."/>
            <person name="Heiman D."/>
            <person name="Howarth C."/>
            <person name="Mehta T."/>
            <person name="Neiman D."/>
            <person name="Pearson M."/>
            <person name="Roberts A."/>
            <person name="Saif S."/>
            <person name="Shea T."/>
            <person name="Shenoy N."/>
            <person name="Sisk P."/>
            <person name="Stolte C."/>
            <person name="Sykes S."/>
            <person name="White J."/>
            <person name="Yandava C."/>
            <person name="Burger G."/>
            <person name="Gray M.W."/>
            <person name="Holland P.W.H."/>
            <person name="King N."/>
            <person name="Lang F.B.F."/>
            <person name="Roger A.J."/>
            <person name="Ruiz-Trillo I."/>
            <person name="Haas B."/>
            <person name="Nusbaum C."/>
            <person name="Birren B."/>
        </authorList>
    </citation>
    <scope>NUCLEOTIDE SEQUENCE [LARGE SCALE GENOMIC DNA]</scope>
    <source>
        <strain evidence="2 3">JP610</strain>
    </source>
</reference>
<dbReference type="SUPFAM" id="SSF55136">
    <property type="entry name" value="Probable bacterial effector-binding domain"/>
    <property type="match status" value="1"/>
</dbReference>
<name>A0A0L0G533_9EUKA</name>
<protein>
    <recommendedName>
        <fullName evidence="4">SOUL heme-binding protein</fullName>
    </recommendedName>
</protein>
<evidence type="ECO:0000313" key="2">
    <source>
        <dbReference type="EMBL" id="KNC84029.1"/>
    </source>
</evidence>
<dbReference type="InterPro" id="IPR006917">
    <property type="entry name" value="SOUL_heme-bd"/>
</dbReference>
<dbReference type="eggNOG" id="ENOG502QU4S">
    <property type="taxonomic scope" value="Eukaryota"/>
</dbReference>
<accession>A0A0L0G533</accession>
<proteinExistence type="inferred from homology"/>
<dbReference type="EMBL" id="KQ241793">
    <property type="protein sequence ID" value="KNC84029.1"/>
    <property type="molecule type" value="Genomic_DNA"/>
</dbReference>
<evidence type="ECO:0000256" key="1">
    <source>
        <dbReference type="ARBA" id="ARBA00009817"/>
    </source>
</evidence>
<dbReference type="InterPro" id="IPR011256">
    <property type="entry name" value="Reg_factor_effector_dom_sf"/>
</dbReference>